<evidence type="ECO:0000313" key="3">
    <source>
        <dbReference type="Proteomes" id="UP000824263"/>
    </source>
</evidence>
<dbReference type="AlphaFoldDB" id="A0A9D1R9E2"/>
<proteinExistence type="predicted"/>
<dbReference type="EMBL" id="DXGF01000056">
    <property type="protein sequence ID" value="HIW83285.1"/>
    <property type="molecule type" value="Genomic_DNA"/>
</dbReference>
<name>A0A9D1R9E2_9FIRM</name>
<organism evidence="2 3">
    <name type="scientific">Candidatus Dorea gallistercoris</name>
    <dbReference type="NCBI Taxonomy" id="2838542"/>
    <lineage>
        <taxon>Bacteria</taxon>
        <taxon>Bacillati</taxon>
        <taxon>Bacillota</taxon>
        <taxon>Clostridia</taxon>
        <taxon>Lachnospirales</taxon>
        <taxon>Lachnospiraceae</taxon>
        <taxon>Dorea</taxon>
    </lineage>
</organism>
<keyword evidence="1" id="KW-1133">Transmembrane helix</keyword>
<gene>
    <name evidence="2" type="ORF">H9873_03060</name>
</gene>
<feature type="transmembrane region" description="Helical" evidence="1">
    <location>
        <begin position="9"/>
        <end position="31"/>
    </location>
</feature>
<comment type="caution">
    <text evidence="2">The sequence shown here is derived from an EMBL/GenBank/DDBJ whole genome shotgun (WGS) entry which is preliminary data.</text>
</comment>
<evidence type="ECO:0000256" key="1">
    <source>
        <dbReference type="SAM" id="Phobius"/>
    </source>
</evidence>
<evidence type="ECO:0000313" key="2">
    <source>
        <dbReference type="EMBL" id="HIW83285.1"/>
    </source>
</evidence>
<keyword evidence="1" id="KW-0812">Transmembrane</keyword>
<reference evidence="2" key="2">
    <citation type="submission" date="2021-04" db="EMBL/GenBank/DDBJ databases">
        <authorList>
            <person name="Gilroy R."/>
        </authorList>
    </citation>
    <scope>NUCLEOTIDE SEQUENCE</scope>
    <source>
        <strain evidence="2">ChiSxjej1B13-11762</strain>
    </source>
</reference>
<dbReference type="Proteomes" id="UP000824263">
    <property type="component" value="Unassembled WGS sequence"/>
</dbReference>
<sequence>MANMAKKKIIGIVAAAVVALIIIAVAAILLLRANPSEARETALAQTGGGQIVSESISSEGLWNEYSFVVQNGDVWYEIEVSGFGNVTEMETGTGQRPLDD</sequence>
<reference evidence="2" key="1">
    <citation type="journal article" date="2021" name="PeerJ">
        <title>Extensive microbial diversity within the chicken gut microbiome revealed by metagenomics and culture.</title>
        <authorList>
            <person name="Gilroy R."/>
            <person name="Ravi A."/>
            <person name="Getino M."/>
            <person name="Pursley I."/>
            <person name="Horton D.L."/>
            <person name="Alikhan N.F."/>
            <person name="Baker D."/>
            <person name="Gharbi K."/>
            <person name="Hall N."/>
            <person name="Watson M."/>
            <person name="Adriaenssens E.M."/>
            <person name="Foster-Nyarko E."/>
            <person name="Jarju S."/>
            <person name="Secka A."/>
            <person name="Antonio M."/>
            <person name="Oren A."/>
            <person name="Chaudhuri R.R."/>
            <person name="La Ragione R."/>
            <person name="Hildebrand F."/>
            <person name="Pallen M.J."/>
        </authorList>
    </citation>
    <scope>NUCLEOTIDE SEQUENCE</scope>
    <source>
        <strain evidence="2">ChiSxjej1B13-11762</strain>
    </source>
</reference>
<keyword evidence="1" id="KW-0472">Membrane</keyword>
<protein>
    <submittedName>
        <fullName evidence="2">Uncharacterized protein</fullName>
    </submittedName>
</protein>
<accession>A0A9D1R9E2</accession>